<comment type="cofactor">
    <cofactor evidence="1">
        <name>adenosylcob(III)alamin</name>
        <dbReference type="ChEBI" id="CHEBI:18408"/>
    </cofactor>
</comment>
<name>A0A5R9G7A1_9BACL</name>
<dbReference type="Proteomes" id="UP000309676">
    <property type="component" value="Unassembled WGS sequence"/>
</dbReference>
<comment type="caution">
    <text evidence="7">The sequence shown here is derived from an EMBL/GenBank/DDBJ whole genome shotgun (WGS) entry which is preliminary data.</text>
</comment>
<dbReference type="EMBL" id="VCIW01000016">
    <property type="protein sequence ID" value="TLS50256.1"/>
    <property type="molecule type" value="Genomic_DNA"/>
</dbReference>
<keyword evidence="3" id="KW-0479">Metal-binding</keyword>
<protein>
    <submittedName>
        <fullName evidence="7">Methylmalonyl-CoA mutase</fullName>
    </submittedName>
</protein>
<gene>
    <name evidence="7" type="ORF">FE782_21560</name>
</gene>
<dbReference type="OrthoDB" id="9788468at2"/>
<evidence type="ECO:0000256" key="3">
    <source>
        <dbReference type="ARBA" id="ARBA00022723"/>
    </source>
</evidence>
<evidence type="ECO:0000313" key="8">
    <source>
        <dbReference type="Proteomes" id="UP000309676"/>
    </source>
</evidence>
<dbReference type="InterPro" id="IPR006158">
    <property type="entry name" value="Cobalamin-bd"/>
</dbReference>
<dbReference type="PROSITE" id="PS51332">
    <property type="entry name" value="B12_BINDING"/>
    <property type="match status" value="1"/>
</dbReference>
<dbReference type="NCBIfam" id="TIGR00640">
    <property type="entry name" value="acid_CoA_mut_C"/>
    <property type="match status" value="1"/>
</dbReference>
<sequence>MNSTHPGFGSETKRPPTVLIAKCGLDGHDRGALVVARGLREEGFAVFYTGIRRTPEEVARQAVDVAADCVGLSSLAGAHLTIVPRLVDALRDAGWRGLLVVGGIIPAADEPALRATGVAAVFRPHQRVSEAAAFLRDALHTANGIFGENEVG</sequence>
<dbReference type="Gene3D" id="3.40.50.280">
    <property type="entry name" value="Cobalamin-binding domain"/>
    <property type="match status" value="1"/>
</dbReference>
<dbReference type="InterPro" id="IPR036724">
    <property type="entry name" value="Cobalamin-bd_sf"/>
</dbReference>
<reference evidence="7 8" key="1">
    <citation type="submission" date="2019-05" db="EMBL/GenBank/DDBJ databases">
        <authorList>
            <person name="Narsing Rao M.P."/>
            <person name="Li W.J."/>
        </authorList>
    </citation>
    <scope>NUCLEOTIDE SEQUENCE [LARGE SCALE GENOMIC DNA]</scope>
    <source>
        <strain evidence="7 8">SYSU_K30003</strain>
    </source>
</reference>
<evidence type="ECO:0000259" key="6">
    <source>
        <dbReference type="PROSITE" id="PS51332"/>
    </source>
</evidence>
<keyword evidence="4" id="KW-0413">Isomerase</keyword>
<dbReference type="PANTHER" id="PTHR48101">
    <property type="entry name" value="METHYLMALONYL-COA MUTASE, MITOCHONDRIAL-RELATED"/>
    <property type="match status" value="1"/>
</dbReference>
<evidence type="ECO:0000256" key="2">
    <source>
        <dbReference type="ARBA" id="ARBA00022628"/>
    </source>
</evidence>
<evidence type="ECO:0000313" key="7">
    <source>
        <dbReference type="EMBL" id="TLS50256.1"/>
    </source>
</evidence>
<keyword evidence="5" id="KW-0170">Cobalt</keyword>
<keyword evidence="2" id="KW-0846">Cobalamin</keyword>
<accession>A0A5R9G7A1</accession>
<organism evidence="7 8">
    <name type="scientific">Paenibacillus antri</name>
    <dbReference type="NCBI Taxonomy" id="2582848"/>
    <lineage>
        <taxon>Bacteria</taxon>
        <taxon>Bacillati</taxon>
        <taxon>Bacillota</taxon>
        <taxon>Bacilli</taxon>
        <taxon>Bacillales</taxon>
        <taxon>Paenibacillaceae</taxon>
        <taxon>Paenibacillus</taxon>
    </lineage>
</organism>
<dbReference type="SUPFAM" id="SSF52242">
    <property type="entry name" value="Cobalamin (vitamin B12)-binding domain"/>
    <property type="match status" value="1"/>
</dbReference>
<dbReference type="InterPro" id="IPR006159">
    <property type="entry name" value="Acid_CoA_mut_C"/>
</dbReference>
<dbReference type="GO" id="GO:0031419">
    <property type="term" value="F:cobalamin binding"/>
    <property type="evidence" value="ECO:0007669"/>
    <property type="project" value="UniProtKB-KW"/>
</dbReference>
<dbReference type="GO" id="GO:0046872">
    <property type="term" value="F:metal ion binding"/>
    <property type="evidence" value="ECO:0007669"/>
    <property type="project" value="UniProtKB-KW"/>
</dbReference>
<evidence type="ECO:0000256" key="1">
    <source>
        <dbReference type="ARBA" id="ARBA00001922"/>
    </source>
</evidence>
<dbReference type="RefSeq" id="WP_138196410.1">
    <property type="nucleotide sequence ID" value="NZ_VCIW01000016.1"/>
</dbReference>
<evidence type="ECO:0000256" key="5">
    <source>
        <dbReference type="ARBA" id="ARBA00023285"/>
    </source>
</evidence>
<dbReference type="Pfam" id="PF02310">
    <property type="entry name" value="B12-binding"/>
    <property type="match status" value="1"/>
</dbReference>
<proteinExistence type="predicted"/>
<evidence type="ECO:0000256" key="4">
    <source>
        <dbReference type="ARBA" id="ARBA00023235"/>
    </source>
</evidence>
<dbReference type="PANTHER" id="PTHR48101:SF1">
    <property type="entry name" value="METHYLMALONYL-COA MUTASE, LARGE SUBUNIT"/>
    <property type="match status" value="1"/>
</dbReference>
<feature type="domain" description="B12-binding" evidence="6">
    <location>
        <begin position="15"/>
        <end position="142"/>
    </location>
</feature>
<keyword evidence="8" id="KW-1185">Reference proteome</keyword>
<dbReference type="AlphaFoldDB" id="A0A5R9G7A1"/>
<dbReference type="GO" id="GO:0016853">
    <property type="term" value="F:isomerase activity"/>
    <property type="evidence" value="ECO:0007669"/>
    <property type="project" value="UniProtKB-KW"/>
</dbReference>